<evidence type="ECO:0000256" key="2">
    <source>
        <dbReference type="ARBA" id="ARBA00022490"/>
    </source>
</evidence>
<dbReference type="PANTHER" id="PTHR44085:SF2">
    <property type="entry name" value="SEPIAPTERIN REDUCTASE"/>
    <property type="match status" value="1"/>
</dbReference>
<keyword evidence="2" id="KW-0963">Cytoplasm</keyword>
<evidence type="ECO:0000256" key="1">
    <source>
        <dbReference type="ARBA" id="ARBA00004496"/>
    </source>
</evidence>
<proteinExistence type="predicted"/>
<dbReference type="EMBL" id="AP025730">
    <property type="protein sequence ID" value="BDI06863.1"/>
    <property type="molecule type" value="Genomic_DNA"/>
</dbReference>
<dbReference type="InterPro" id="IPR051721">
    <property type="entry name" value="Biopterin_syn/organic_redct"/>
</dbReference>
<dbReference type="InterPro" id="IPR020904">
    <property type="entry name" value="Sc_DH/Rdtase_CS"/>
</dbReference>
<feature type="region of interest" description="Disordered" evidence="5">
    <location>
        <begin position="1"/>
        <end position="23"/>
    </location>
</feature>
<protein>
    <recommendedName>
        <fullName evidence="8">Benzil reductase ((S)-benzoin forming)</fullName>
    </recommendedName>
</protein>
<evidence type="ECO:0008006" key="8">
    <source>
        <dbReference type="Google" id="ProtNLM"/>
    </source>
</evidence>
<evidence type="ECO:0000256" key="3">
    <source>
        <dbReference type="ARBA" id="ARBA00022857"/>
    </source>
</evidence>
<gene>
    <name evidence="6" type="ORF">CATMQ487_38330</name>
</gene>
<dbReference type="PANTHER" id="PTHR44085">
    <property type="entry name" value="SEPIAPTERIN REDUCTASE"/>
    <property type="match status" value="1"/>
</dbReference>
<evidence type="ECO:0000313" key="6">
    <source>
        <dbReference type="EMBL" id="BDI06863.1"/>
    </source>
</evidence>
<keyword evidence="3" id="KW-0521">NADP</keyword>
<dbReference type="PROSITE" id="PS00061">
    <property type="entry name" value="ADH_SHORT"/>
    <property type="match status" value="1"/>
</dbReference>
<comment type="subcellular location">
    <subcellularLocation>
        <location evidence="1">Cytoplasm</location>
    </subcellularLocation>
</comment>
<keyword evidence="4" id="KW-0560">Oxidoreductase</keyword>
<dbReference type="Gene3D" id="3.40.50.720">
    <property type="entry name" value="NAD(P)-binding Rossmann-like Domain"/>
    <property type="match status" value="1"/>
</dbReference>
<evidence type="ECO:0000256" key="5">
    <source>
        <dbReference type="SAM" id="MobiDB-lite"/>
    </source>
</evidence>
<evidence type="ECO:0000313" key="7">
    <source>
        <dbReference type="Proteomes" id="UP001057498"/>
    </source>
</evidence>
<evidence type="ECO:0000256" key="4">
    <source>
        <dbReference type="ARBA" id="ARBA00023002"/>
    </source>
</evidence>
<dbReference type="SUPFAM" id="SSF51735">
    <property type="entry name" value="NAD(P)-binding Rossmann-fold domains"/>
    <property type="match status" value="1"/>
</dbReference>
<dbReference type="InterPro" id="IPR002347">
    <property type="entry name" value="SDR_fam"/>
</dbReference>
<dbReference type="PRINTS" id="PR00081">
    <property type="entry name" value="GDHRDH"/>
</dbReference>
<keyword evidence="7" id="KW-1185">Reference proteome</keyword>
<accession>A0ABN6PQJ6</accession>
<dbReference type="Pfam" id="PF00106">
    <property type="entry name" value="adh_short"/>
    <property type="match status" value="1"/>
</dbReference>
<dbReference type="Proteomes" id="UP001057498">
    <property type="component" value="Chromosome"/>
</dbReference>
<reference evidence="6" key="1">
    <citation type="submission" date="2022-04" db="EMBL/GenBank/DDBJ databases">
        <title>Whole genome sequence of Sphaerotilus sp. FB-5.</title>
        <authorList>
            <person name="Takeda M."/>
            <person name="Narihara S."/>
            <person name="Akimoto M."/>
            <person name="Akimoto R."/>
            <person name="Nishiyashiki S."/>
            <person name="Murakami T."/>
        </authorList>
    </citation>
    <scope>NUCLEOTIDE SEQUENCE</scope>
    <source>
        <strain evidence="6">FB-5</strain>
    </source>
</reference>
<organism evidence="6 7">
    <name type="scientific">Sphaerotilus microaerophilus</name>
    <dbReference type="NCBI Taxonomy" id="2914710"/>
    <lineage>
        <taxon>Bacteria</taxon>
        <taxon>Pseudomonadati</taxon>
        <taxon>Pseudomonadota</taxon>
        <taxon>Betaproteobacteria</taxon>
        <taxon>Burkholderiales</taxon>
        <taxon>Sphaerotilaceae</taxon>
        <taxon>Sphaerotilus</taxon>
    </lineage>
</organism>
<dbReference type="InterPro" id="IPR036291">
    <property type="entry name" value="NAD(P)-bd_dom_sf"/>
</dbReference>
<name>A0ABN6PQJ6_9BURK</name>
<sequence length="278" mass="29493">MHGLPMSPADHMPHTEPPALAPATPGTLRLALVSGGSRGLGRALCERLQDEGFQVVEFSRAAPYRYSVRSDLADPALARAIIAATLVRFDPGTVGELLVISNASTLQPIGPVERQRPTAIVANLNANLVAPVAWLGAVLAHFQASPARKVIAQITSGAARRPHAGLALYGAAKAGMEQFLRVLAHEQQERAQPFITVSVDPGALDTDMQAELRDAPAQDLPGRADFEQRQQLGQLMDAEAAATEIVTLLCSPRLKTGMRYRVGPSGDTAPAPLDERLG</sequence>